<dbReference type="HAMAP" id="MF_01260">
    <property type="entry name" value="Carboxylester"/>
    <property type="match status" value="1"/>
</dbReference>
<feature type="active site" description="Nucleophile" evidence="5">
    <location>
        <position position="78"/>
    </location>
</feature>
<keyword evidence="2 5" id="KW-0963">Cytoplasm</keyword>
<keyword evidence="4 5" id="KW-0378">Hydrolase</keyword>
<comment type="function">
    <text evidence="5">The physiological role of BioH is to remove the methyl group introduced by BioC when the pimeloyl moiety is complete. It allows to synthesize pimeloyl-ACP via the fatty acid synthetic pathway through the hydrolysis of the ester bonds of pimeloyl-ACP esters.</text>
</comment>
<gene>
    <name evidence="5 7" type="primary">bioH</name>
    <name evidence="7" type="ORF">C7S18_00375</name>
</gene>
<reference evidence="7 8" key="1">
    <citation type="submission" date="2018-03" db="EMBL/GenBank/DDBJ databases">
        <title>Ahniella affigens gen. nov., sp. nov., a gammaproteobacterium isolated from sandy soil near a stream.</title>
        <authorList>
            <person name="Ko Y."/>
            <person name="Kim J.-H."/>
        </authorList>
    </citation>
    <scope>NUCLEOTIDE SEQUENCE [LARGE SCALE GENOMIC DNA]</scope>
    <source>
        <strain evidence="7 8">D13</strain>
    </source>
</reference>
<evidence type="ECO:0000256" key="5">
    <source>
        <dbReference type="HAMAP-Rule" id="MF_01260"/>
    </source>
</evidence>
<evidence type="ECO:0000256" key="4">
    <source>
        <dbReference type="ARBA" id="ARBA00022801"/>
    </source>
</evidence>
<dbReference type="EMBL" id="CP027860">
    <property type="protein sequence ID" value="AVP95742.1"/>
    <property type="molecule type" value="Genomic_DNA"/>
</dbReference>
<feature type="active site" evidence="5">
    <location>
        <position position="204"/>
    </location>
</feature>
<dbReference type="InterPro" id="IPR010076">
    <property type="entry name" value="BioH"/>
</dbReference>
<protein>
    <recommendedName>
        <fullName evidence="5">Pimeloyl-[acyl-carrier protein] methyl ester esterase</fullName>
        <ecNumber evidence="5">3.1.1.85</ecNumber>
    </recommendedName>
    <alternativeName>
        <fullName evidence="5">Biotin synthesis protein BioH</fullName>
    </alternativeName>
    <alternativeName>
        <fullName evidence="5">Carboxylesterase BioH</fullName>
    </alternativeName>
</protein>
<evidence type="ECO:0000256" key="2">
    <source>
        <dbReference type="ARBA" id="ARBA00022490"/>
    </source>
</evidence>
<comment type="subunit">
    <text evidence="5">Monomer.</text>
</comment>
<feature type="binding site" evidence="5">
    <location>
        <position position="18"/>
    </location>
    <ligand>
        <name>substrate</name>
    </ligand>
</feature>
<dbReference type="InterPro" id="IPR050266">
    <property type="entry name" value="AB_hydrolase_sf"/>
</dbReference>
<comment type="subcellular location">
    <subcellularLocation>
        <location evidence="5">Cytoplasm</location>
    </subcellularLocation>
</comment>
<name>A0A2P1PLP0_9GAMM</name>
<dbReference type="OrthoDB" id="9780744at2"/>
<sequence>MHVDTHGQGSDLVLLHGWAMHGGIFHSLLPRLRAHYRVHVVDLPGHGLSRGHESRFELHDIVYRLKYRLPRAVYVGWSLGGLIALSLALEHPEHVAGLGMIAAAPSFVRRADDPHGVDLTVFEQFRDDLASNYKRTIERFLALEVVGDEHAQSCLRSLKAHIFDRGEPDPHVLHDGLNILAHTDLNARLSRINCPSMWIAGARDRLVSVDAVERAAMHCRGHFLRFDHAGHAPFLTHAERVERALEDLMIEAEGA</sequence>
<evidence type="ECO:0000256" key="1">
    <source>
        <dbReference type="ARBA" id="ARBA00022487"/>
    </source>
</evidence>
<proteinExistence type="inferred from homology"/>
<feature type="binding site" evidence="5">
    <location>
        <position position="231"/>
    </location>
    <ligand>
        <name>substrate</name>
    </ligand>
</feature>
<dbReference type="GO" id="GO:0009102">
    <property type="term" value="P:biotin biosynthetic process"/>
    <property type="evidence" value="ECO:0007669"/>
    <property type="project" value="UniProtKB-UniRule"/>
</dbReference>
<dbReference type="Proteomes" id="UP000241074">
    <property type="component" value="Chromosome"/>
</dbReference>
<dbReference type="PANTHER" id="PTHR43798:SF31">
    <property type="entry name" value="AB HYDROLASE SUPERFAMILY PROTEIN YCLE"/>
    <property type="match status" value="1"/>
</dbReference>
<comment type="pathway">
    <text evidence="5">Cofactor biosynthesis; biotin biosynthesis.</text>
</comment>
<dbReference type="Gene3D" id="3.40.50.1820">
    <property type="entry name" value="alpha/beta hydrolase"/>
    <property type="match status" value="1"/>
</dbReference>
<keyword evidence="1 5" id="KW-0719">Serine esterase</keyword>
<dbReference type="PANTHER" id="PTHR43798">
    <property type="entry name" value="MONOACYLGLYCEROL LIPASE"/>
    <property type="match status" value="1"/>
</dbReference>
<feature type="active site" evidence="5">
    <location>
        <position position="231"/>
    </location>
</feature>
<dbReference type="SUPFAM" id="SSF53474">
    <property type="entry name" value="alpha/beta-Hydrolases"/>
    <property type="match status" value="1"/>
</dbReference>
<feature type="binding site" evidence="5">
    <location>
        <begin position="78"/>
        <end position="79"/>
    </location>
    <ligand>
        <name>substrate</name>
    </ligand>
</feature>
<dbReference type="UniPathway" id="UPA00078"/>
<dbReference type="GO" id="GO:0005737">
    <property type="term" value="C:cytoplasm"/>
    <property type="evidence" value="ECO:0007669"/>
    <property type="project" value="UniProtKB-SubCell"/>
</dbReference>
<dbReference type="InterPro" id="IPR029058">
    <property type="entry name" value="AB_hydrolase_fold"/>
</dbReference>
<comment type="catalytic activity">
    <reaction evidence="5">
        <text>6-carboxyhexanoyl-[ACP] methyl ester + H2O = 6-carboxyhexanoyl-[ACP] + methanol + H(+)</text>
        <dbReference type="Rhea" id="RHEA:42700"/>
        <dbReference type="Rhea" id="RHEA-COMP:9955"/>
        <dbReference type="Rhea" id="RHEA-COMP:10186"/>
        <dbReference type="ChEBI" id="CHEBI:15377"/>
        <dbReference type="ChEBI" id="CHEBI:15378"/>
        <dbReference type="ChEBI" id="CHEBI:17790"/>
        <dbReference type="ChEBI" id="CHEBI:78846"/>
        <dbReference type="ChEBI" id="CHEBI:82735"/>
        <dbReference type="EC" id="3.1.1.85"/>
    </reaction>
</comment>
<comment type="caution">
    <text evidence="5">Lacks conserved residue(s) required for the propagation of feature annotation.</text>
</comment>
<organism evidence="7 8">
    <name type="scientific">Ahniella affigens</name>
    <dbReference type="NCBI Taxonomy" id="2021234"/>
    <lineage>
        <taxon>Bacteria</taxon>
        <taxon>Pseudomonadati</taxon>
        <taxon>Pseudomonadota</taxon>
        <taxon>Gammaproteobacteria</taxon>
        <taxon>Lysobacterales</taxon>
        <taxon>Rhodanobacteraceae</taxon>
        <taxon>Ahniella</taxon>
    </lineage>
</organism>
<evidence type="ECO:0000256" key="3">
    <source>
        <dbReference type="ARBA" id="ARBA00022756"/>
    </source>
</evidence>
<comment type="similarity">
    <text evidence="5">Belongs to the AB hydrolase superfamily. Carboxylesterase BioH family.</text>
</comment>
<dbReference type="Pfam" id="PF00561">
    <property type="entry name" value="Abhydrolase_1"/>
    <property type="match status" value="1"/>
</dbReference>
<dbReference type="KEGG" id="xba:C7S18_00375"/>
<dbReference type="EC" id="3.1.1.85" evidence="5"/>
<dbReference type="RefSeq" id="WP_106889671.1">
    <property type="nucleotide sequence ID" value="NZ_CP027860.1"/>
</dbReference>
<feature type="domain" description="AB hydrolase-1" evidence="6">
    <location>
        <begin position="12"/>
        <end position="238"/>
    </location>
</feature>
<keyword evidence="8" id="KW-1185">Reference proteome</keyword>
<dbReference type="InterPro" id="IPR000073">
    <property type="entry name" value="AB_hydrolase_1"/>
</dbReference>
<evidence type="ECO:0000259" key="6">
    <source>
        <dbReference type="Pfam" id="PF00561"/>
    </source>
</evidence>
<evidence type="ECO:0000313" key="7">
    <source>
        <dbReference type="EMBL" id="AVP95742.1"/>
    </source>
</evidence>
<dbReference type="NCBIfam" id="TIGR01738">
    <property type="entry name" value="bioH"/>
    <property type="match status" value="1"/>
</dbReference>
<dbReference type="AlphaFoldDB" id="A0A2P1PLP0"/>
<keyword evidence="3 5" id="KW-0093">Biotin biosynthesis</keyword>
<dbReference type="GO" id="GO:0090499">
    <property type="term" value="F:pimelyl-[acyl-carrier protein] methyl ester esterase activity"/>
    <property type="evidence" value="ECO:0007669"/>
    <property type="project" value="UniProtKB-EC"/>
</dbReference>
<reference evidence="7 8" key="2">
    <citation type="submission" date="2018-03" db="EMBL/GenBank/DDBJ databases">
        <authorList>
            <person name="Keele B.F."/>
        </authorList>
    </citation>
    <scope>NUCLEOTIDE SEQUENCE [LARGE SCALE GENOMIC DNA]</scope>
    <source>
        <strain evidence="7 8">D13</strain>
    </source>
</reference>
<accession>A0A2P1PLP0</accession>
<evidence type="ECO:0000313" key="8">
    <source>
        <dbReference type="Proteomes" id="UP000241074"/>
    </source>
</evidence>
<dbReference type="GO" id="GO:0016020">
    <property type="term" value="C:membrane"/>
    <property type="evidence" value="ECO:0007669"/>
    <property type="project" value="TreeGrafter"/>
</dbReference>